<feature type="region of interest" description="Disordered" evidence="5">
    <location>
        <begin position="1"/>
        <end position="25"/>
    </location>
</feature>
<reference evidence="8" key="1">
    <citation type="submission" date="2016-11" db="UniProtKB">
        <authorList>
            <consortium name="WormBaseParasite"/>
        </authorList>
    </citation>
    <scope>IDENTIFICATION</scope>
</reference>
<evidence type="ECO:0000313" key="8">
    <source>
        <dbReference type="WBParaSite" id="Csp11.Scaffold629.g11053.t1"/>
    </source>
</evidence>
<dbReference type="Gene3D" id="3.30.40.10">
    <property type="entry name" value="Zinc/RING finger domain, C3HC4 (zinc finger)"/>
    <property type="match status" value="1"/>
</dbReference>
<evidence type="ECO:0000313" key="7">
    <source>
        <dbReference type="Proteomes" id="UP000095282"/>
    </source>
</evidence>
<keyword evidence="2 4" id="KW-0863">Zinc-finger</keyword>
<feature type="domain" description="RING-type" evidence="6">
    <location>
        <begin position="73"/>
        <end position="122"/>
    </location>
</feature>
<keyword evidence="1" id="KW-0479">Metal-binding</keyword>
<evidence type="ECO:0000256" key="2">
    <source>
        <dbReference type="ARBA" id="ARBA00022771"/>
    </source>
</evidence>
<sequence>MAPTKKPQNKRNARIAKKKSQLKAAHDNKKVLKDLLKEAEDLENQCAKEGAELQEMKVALDRLYNADAEINECKSCRLEFNKEDRIPRLLKCGHTVCENCYFTKAKTYKREQYPIYKCLECKEKIKLITYQENNDGKPPKNYTIATYIDKYF</sequence>
<dbReference type="InterPro" id="IPR017907">
    <property type="entry name" value="Znf_RING_CS"/>
</dbReference>
<protein>
    <submittedName>
        <fullName evidence="8">RING-type domain-containing protein</fullName>
    </submittedName>
</protein>
<feature type="compositionally biased region" description="Basic residues" evidence="5">
    <location>
        <begin position="7"/>
        <end position="21"/>
    </location>
</feature>
<dbReference type="InterPro" id="IPR011011">
    <property type="entry name" value="Znf_FYVE_PHD"/>
</dbReference>
<evidence type="ECO:0000256" key="4">
    <source>
        <dbReference type="PROSITE-ProRule" id="PRU00175"/>
    </source>
</evidence>
<dbReference type="WBParaSite" id="Csp11.Scaffold629.g11053.t1">
    <property type="protein sequence ID" value="Csp11.Scaffold629.g11053.t1"/>
    <property type="gene ID" value="Csp11.Scaffold629.g11053"/>
</dbReference>
<evidence type="ECO:0000256" key="3">
    <source>
        <dbReference type="ARBA" id="ARBA00022833"/>
    </source>
</evidence>
<accession>A0A1I7TRI7</accession>
<dbReference type="PROSITE" id="PS00518">
    <property type="entry name" value="ZF_RING_1"/>
    <property type="match status" value="1"/>
</dbReference>
<keyword evidence="3" id="KW-0862">Zinc</keyword>
<dbReference type="Proteomes" id="UP000095282">
    <property type="component" value="Unplaced"/>
</dbReference>
<dbReference type="PROSITE" id="PS50089">
    <property type="entry name" value="ZF_RING_2"/>
    <property type="match status" value="1"/>
</dbReference>
<dbReference type="Pfam" id="PF14634">
    <property type="entry name" value="zf-RING_5"/>
    <property type="match status" value="1"/>
</dbReference>
<evidence type="ECO:0000256" key="5">
    <source>
        <dbReference type="SAM" id="MobiDB-lite"/>
    </source>
</evidence>
<dbReference type="AlphaFoldDB" id="A0A1I7TRI7"/>
<evidence type="ECO:0000256" key="1">
    <source>
        <dbReference type="ARBA" id="ARBA00022723"/>
    </source>
</evidence>
<name>A0A1I7TRI7_9PELO</name>
<dbReference type="SUPFAM" id="SSF57903">
    <property type="entry name" value="FYVE/PHD zinc finger"/>
    <property type="match status" value="1"/>
</dbReference>
<evidence type="ECO:0000259" key="6">
    <source>
        <dbReference type="PROSITE" id="PS50089"/>
    </source>
</evidence>
<keyword evidence="7" id="KW-1185">Reference proteome</keyword>
<proteinExistence type="predicted"/>
<dbReference type="GO" id="GO:0008270">
    <property type="term" value="F:zinc ion binding"/>
    <property type="evidence" value="ECO:0007669"/>
    <property type="project" value="UniProtKB-KW"/>
</dbReference>
<organism evidence="7 8">
    <name type="scientific">Caenorhabditis tropicalis</name>
    <dbReference type="NCBI Taxonomy" id="1561998"/>
    <lineage>
        <taxon>Eukaryota</taxon>
        <taxon>Metazoa</taxon>
        <taxon>Ecdysozoa</taxon>
        <taxon>Nematoda</taxon>
        <taxon>Chromadorea</taxon>
        <taxon>Rhabditida</taxon>
        <taxon>Rhabditina</taxon>
        <taxon>Rhabditomorpha</taxon>
        <taxon>Rhabditoidea</taxon>
        <taxon>Rhabditidae</taxon>
        <taxon>Peloderinae</taxon>
        <taxon>Caenorhabditis</taxon>
    </lineage>
</organism>
<dbReference type="InterPro" id="IPR001841">
    <property type="entry name" value="Znf_RING"/>
</dbReference>
<dbReference type="InterPro" id="IPR013083">
    <property type="entry name" value="Znf_RING/FYVE/PHD"/>
</dbReference>